<organism evidence="1 2">
    <name type="scientific">Alicyclobacillus macrosporangiidus</name>
    <dbReference type="NCBI Taxonomy" id="392015"/>
    <lineage>
        <taxon>Bacteria</taxon>
        <taxon>Bacillati</taxon>
        <taxon>Bacillota</taxon>
        <taxon>Bacilli</taxon>
        <taxon>Bacillales</taxon>
        <taxon>Alicyclobacillaceae</taxon>
        <taxon>Alicyclobacillus</taxon>
    </lineage>
</organism>
<gene>
    <name evidence="1" type="ORF">SAMN05421543_11525</name>
</gene>
<name>A0A1I7KCD9_9BACL</name>
<dbReference type="RefSeq" id="WP_074953924.1">
    <property type="nucleotide sequence ID" value="NZ_FPBV01000015.1"/>
</dbReference>
<dbReference type="Proteomes" id="UP000183508">
    <property type="component" value="Unassembled WGS sequence"/>
</dbReference>
<dbReference type="EMBL" id="FPBV01000015">
    <property type="protein sequence ID" value="SFU95077.1"/>
    <property type="molecule type" value="Genomic_DNA"/>
</dbReference>
<protein>
    <submittedName>
        <fullName evidence="1">Uncharacterized protein</fullName>
    </submittedName>
</protein>
<evidence type="ECO:0000313" key="2">
    <source>
        <dbReference type="Proteomes" id="UP000183508"/>
    </source>
</evidence>
<keyword evidence="2" id="KW-1185">Reference proteome</keyword>
<sequence length="89" mass="10343">MTEAEKLLRRVHEEGLTEELRARIAAYFETPPFKEGDRVVHRLHPEWGRGTIDGLSLTGKSAYINWDQGGWHGTVLLKYLRKVEAERLR</sequence>
<dbReference type="AlphaFoldDB" id="A0A1I7KCD9"/>
<dbReference type="OrthoDB" id="2885568at2"/>
<proteinExistence type="predicted"/>
<reference evidence="2" key="1">
    <citation type="submission" date="2016-10" db="EMBL/GenBank/DDBJ databases">
        <authorList>
            <person name="Varghese N."/>
        </authorList>
    </citation>
    <scope>NUCLEOTIDE SEQUENCE [LARGE SCALE GENOMIC DNA]</scope>
    <source>
        <strain evidence="2">DSM 17980</strain>
    </source>
</reference>
<accession>A0A1I7KCD9</accession>
<evidence type="ECO:0000313" key="1">
    <source>
        <dbReference type="EMBL" id="SFU95077.1"/>
    </source>
</evidence>